<sequence>MKKSKSVNLKKLNKELEEVKGIIHSNCLQGYNDEKVNKKYHKLLSEINQTKLSKF</sequence>
<proteinExistence type="predicted"/>
<organism evidence="1 2">
    <name type="scientific">Flavobacterium phage vB_FspP_elemoB_14-3B</name>
    <dbReference type="NCBI Taxonomy" id="2743804"/>
    <lineage>
        <taxon>Viruses</taxon>
        <taxon>Duplodnaviria</taxon>
        <taxon>Heunggongvirae</taxon>
        <taxon>Uroviricota</taxon>
        <taxon>Caudoviricetes</taxon>
        <taxon>Elemovirus</taxon>
        <taxon>Elemovirus elemoB</taxon>
    </lineage>
</organism>
<reference evidence="2" key="1">
    <citation type="submission" date="2020-05" db="EMBL/GenBank/DDBJ databases">
        <title>Genomics and ecology of novel Flavobacterium phages from the Baltic Sea.</title>
        <authorList>
            <person name="Hoetzinger M."/>
            <person name="Nilsson E."/>
            <person name="Holmfeldt K."/>
        </authorList>
    </citation>
    <scope>NUCLEOTIDE SEQUENCE [LARGE SCALE GENOMIC DNA]</scope>
</reference>
<keyword evidence="2" id="KW-1185">Reference proteome</keyword>
<evidence type="ECO:0000313" key="1">
    <source>
        <dbReference type="EMBL" id="QMP84896.1"/>
    </source>
</evidence>
<evidence type="ECO:0000313" key="2">
    <source>
        <dbReference type="Proteomes" id="UP000683011"/>
    </source>
</evidence>
<name>A0A7D7FGS9_9CAUD</name>
<protein>
    <submittedName>
        <fullName evidence="1">Uncharacterized protein</fullName>
    </submittedName>
</protein>
<dbReference type="EMBL" id="MT497068">
    <property type="protein sequence ID" value="QMP84896.1"/>
    <property type="molecule type" value="Genomic_DNA"/>
</dbReference>
<accession>A0A7D7FGS9</accession>
<gene>
    <name evidence="1" type="ORF">elemo143B_phanotate6</name>
</gene>
<dbReference type="Proteomes" id="UP000683011">
    <property type="component" value="Segment"/>
</dbReference>